<dbReference type="AlphaFoldDB" id="A0A6J7M0R7"/>
<evidence type="ECO:0000313" key="1">
    <source>
        <dbReference type="EMBL" id="CAB4971849.1"/>
    </source>
</evidence>
<name>A0A6J7M0R7_9ZZZZ</name>
<protein>
    <submittedName>
        <fullName evidence="1">Unannotated protein</fullName>
    </submittedName>
</protein>
<organism evidence="1">
    <name type="scientific">freshwater metagenome</name>
    <dbReference type="NCBI Taxonomy" id="449393"/>
    <lineage>
        <taxon>unclassified sequences</taxon>
        <taxon>metagenomes</taxon>
        <taxon>ecological metagenomes</taxon>
    </lineage>
</organism>
<accession>A0A6J7M0R7</accession>
<gene>
    <name evidence="1" type="ORF">UFOPK3772_03450</name>
</gene>
<proteinExistence type="predicted"/>
<reference evidence="1" key="1">
    <citation type="submission" date="2020-05" db="EMBL/GenBank/DDBJ databases">
        <authorList>
            <person name="Chiriac C."/>
            <person name="Salcher M."/>
            <person name="Ghai R."/>
            <person name="Kavagutti S V."/>
        </authorList>
    </citation>
    <scope>NUCLEOTIDE SEQUENCE</scope>
</reference>
<dbReference type="EMBL" id="CAFBNE010000207">
    <property type="protein sequence ID" value="CAB4971849.1"/>
    <property type="molecule type" value="Genomic_DNA"/>
</dbReference>
<sequence length="80" mass="8015">MSTGTFPGPTPIAGLPLLYADRTIGEPPVARMTATLGSVMSALMRGMDGSSTTWMQPSGAPAATAASLMTRAASALTCLA</sequence>